<dbReference type="Proteomes" id="UP000800092">
    <property type="component" value="Unassembled WGS sequence"/>
</dbReference>
<gene>
    <name evidence="9" type="ORF">EV356DRAFT_577753</name>
</gene>
<reference evidence="9" key="1">
    <citation type="journal article" date="2020" name="Stud. Mycol.">
        <title>101 Dothideomycetes genomes: a test case for predicting lifestyles and emergence of pathogens.</title>
        <authorList>
            <person name="Haridas S."/>
            <person name="Albert R."/>
            <person name="Binder M."/>
            <person name="Bloem J."/>
            <person name="Labutti K."/>
            <person name="Salamov A."/>
            <person name="Andreopoulos B."/>
            <person name="Baker S."/>
            <person name="Barry K."/>
            <person name="Bills G."/>
            <person name="Bluhm B."/>
            <person name="Cannon C."/>
            <person name="Castanera R."/>
            <person name="Culley D."/>
            <person name="Daum C."/>
            <person name="Ezra D."/>
            <person name="Gonzalez J."/>
            <person name="Henrissat B."/>
            <person name="Kuo A."/>
            <person name="Liang C."/>
            <person name="Lipzen A."/>
            <person name="Lutzoni F."/>
            <person name="Magnuson J."/>
            <person name="Mondo S."/>
            <person name="Nolan M."/>
            <person name="Ohm R."/>
            <person name="Pangilinan J."/>
            <person name="Park H.-J."/>
            <person name="Ramirez L."/>
            <person name="Alfaro M."/>
            <person name="Sun H."/>
            <person name="Tritt A."/>
            <person name="Yoshinaga Y."/>
            <person name="Zwiers L.-H."/>
            <person name="Turgeon B."/>
            <person name="Goodwin S."/>
            <person name="Spatafora J."/>
            <person name="Crous P."/>
            <person name="Grigoriev I."/>
        </authorList>
    </citation>
    <scope>NUCLEOTIDE SEQUENCE</scope>
    <source>
        <strain evidence="9">Tuck. ex Michener</strain>
    </source>
</reference>
<keyword evidence="2" id="KW-0862">Zinc</keyword>
<evidence type="ECO:0000256" key="1">
    <source>
        <dbReference type="ARBA" id="ARBA00022723"/>
    </source>
</evidence>
<dbReference type="InterPro" id="IPR036864">
    <property type="entry name" value="Zn2-C6_fun-type_DNA-bd_sf"/>
</dbReference>
<dbReference type="GO" id="GO:0000981">
    <property type="term" value="F:DNA-binding transcription factor activity, RNA polymerase II-specific"/>
    <property type="evidence" value="ECO:0007669"/>
    <property type="project" value="InterPro"/>
</dbReference>
<dbReference type="InterPro" id="IPR052360">
    <property type="entry name" value="Transcr_Regulatory_Proteins"/>
</dbReference>
<evidence type="ECO:0000256" key="5">
    <source>
        <dbReference type="ARBA" id="ARBA00023163"/>
    </source>
</evidence>
<dbReference type="InterPro" id="IPR021858">
    <property type="entry name" value="Fun_TF"/>
</dbReference>
<evidence type="ECO:0000256" key="6">
    <source>
        <dbReference type="ARBA" id="ARBA00023242"/>
    </source>
</evidence>
<dbReference type="EMBL" id="ML991808">
    <property type="protein sequence ID" value="KAF2233315.1"/>
    <property type="molecule type" value="Genomic_DNA"/>
</dbReference>
<dbReference type="AlphaFoldDB" id="A0A6A6H5P9"/>
<feature type="compositionally biased region" description="Low complexity" evidence="7">
    <location>
        <begin position="69"/>
        <end position="88"/>
    </location>
</feature>
<name>A0A6A6H5P9_VIRVR</name>
<dbReference type="SUPFAM" id="SSF57701">
    <property type="entry name" value="Zn2/Cys6 DNA-binding domain"/>
    <property type="match status" value="1"/>
</dbReference>
<organism evidence="9 10">
    <name type="scientific">Viridothelium virens</name>
    <name type="common">Speckled blister lichen</name>
    <name type="synonym">Trypethelium virens</name>
    <dbReference type="NCBI Taxonomy" id="1048519"/>
    <lineage>
        <taxon>Eukaryota</taxon>
        <taxon>Fungi</taxon>
        <taxon>Dikarya</taxon>
        <taxon>Ascomycota</taxon>
        <taxon>Pezizomycotina</taxon>
        <taxon>Dothideomycetes</taxon>
        <taxon>Dothideomycetes incertae sedis</taxon>
        <taxon>Trypetheliales</taxon>
        <taxon>Trypetheliaceae</taxon>
        <taxon>Viridothelium</taxon>
    </lineage>
</organism>
<dbReference type="SMART" id="SM00066">
    <property type="entry name" value="GAL4"/>
    <property type="match status" value="1"/>
</dbReference>
<protein>
    <recommendedName>
        <fullName evidence="8">Zn(2)-C6 fungal-type domain-containing protein</fullName>
    </recommendedName>
</protein>
<evidence type="ECO:0000256" key="2">
    <source>
        <dbReference type="ARBA" id="ARBA00022833"/>
    </source>
</evidence>
<evidence type="ECO:0000259" key="8">
    <source>
        <dbReference type="PROSITE" id="PS50048"/>
    </source>
</evidence>
<dbReference type="PROSITE" id="PS00463">
    <property type="entry name" value="ZN2_CY6_FUNGAL_1"/>
    <property type="match status" value="1"/>
</dbReference>
<evidence type="ECO:0000313" key="10">
    <source>
        <dbReference type="Proteomes" id="UP000800092"/>
    </source>
</evidence>
<dbReference type="CDD" id="cd00067">
    <property type="entry name" value="GAL4"/>
    <property type="match status" value="1"/>
</dbReference>
<dbReference type="GO" id="GO:0003677">
    <property type="term" value="F:DNA binding"/>
    <property type="evidence" value="ECO:0007669"/>
    <property type="project" value="UniProtKB-KW"/>
</dbReference>
<feature type="domain" description="Zn(2)-C6 fungal-type" evidence="8">
    <location>
        <begin position="25"/>
        <end position="53"/>
    </location>
</feature>
<dbReference type="PANTHER" id="PTHR36206:SF12">
    <property type="entry name" value="ASPERCRYPTIN BIOSYNTHESIS CLUSTER-SPECIFIC TRANSCRIPTION REGULATOR ATNN-RELATED"/>
    <property type="match status" value="1"/>
</dbReference>
<keyword evidence="5" id="KW-0804">Transcription</keyword>
<proteinExistence type="predicted"/>
<keyword evidence="6" id="KW-0539">Nucleus</keyword>
<feature type="region of interest" description="Disordered" evidence="7">
    <location>
        <begin position="54"/>
        <end position="108"/>
    </location>
</feature>
<dbReference type="PROSITE" id="PS50048">
    <property type="entry name" value="ZN2_CY6_FUNGAL_2"/>
    <property type="match status" value="1"/>
</dbReference>
<dbReference type="Pfam" id="PF11951">
    <property type="entry name" value="Fungal_trans_2"/>
    <property type="match status" value="1"/>
</dbReference>
<evidence type="ECO:0000256" key="4">
    <source>
        <dbReference type="ARBA" id="ARBA00023125"/>
    </source>
</evidence>
<dbReference type="OrthoDB" id="3172332at2759"/>
<evidence type="ECO:0000313" key="9">
    <source>
        <dbReference type="EMBL" id="KAF2233315.1"/>
    </source>
</evidence>
<keyword evidence="10" id="KW-1185">Reference proteome</keyword>
<dbReference type="GO" id="GO:0008270">
    <property type="term" value="F:zinc ion binding"/>
    <property type="evidence" value="ECO:0007669"/>
    <property type="project" value="InterPro"/>
</dbReference>
<dbReference type="Pfam" id="PF00172">
    <property type="entry name" value="Zn_clus"/>
    <property type="match status" value="1"/>
</dbReference>
<dbReference type="Gene3D" id="4.10.240.10">
    <property type="entry name" value="Zn(2)-C6 fungal-type DNA-binding domain"/>
    <property type="match status" value="1"/>
</dbReference>
<dbReference type="InterPro" id="IPR001138">
    <property type="entry name" value="Zn2Cys6_DnaBD"/>
</dbReference>
<keyword evidence="1" id="KW-0479">Metal-binding</keyword>
<evidence type="ECO:0000256" key="3">
    <source>
        <dbReference type="ARBA" id="ARBA00023015"/>
    </source>
</evidence>
<keyword evidence="4" id="KW-0238">DNA-binding</keyword>
<keyword evidence="3" id="KW-0805">Transcription regulation</keyword>
<sequence length="554" mass="61884">MDKDGRGKSLSHGRVKTFAPKTKTGCITCRIRRIKCDEGKPDCHRCVSTGRKCDGYGPMPRDKSPPDKSTQSEPSSSLSSAASSTALEWRVPTSRELATSNPEGVVMSPEETRSLEYFRVRTIPQLSGFLGSNFWSRYLLQTAAHEPAIRHAIIALGSLHERFEAGDSTILRSNLDKLEGGFALQQYTTAIGQLIKPLSNHSQQTLDVALTACALFTCFETLRGHHGSALSHVASGIKMLRELPEDYASTQSTSTGLVVPKSPHVPYDTLQVMFARFDSQSMQLGTVNGPGTFHASQEIEPGFSDTIPPAFSTLVEARNAMDYQERNQGWFFYTLISGRIITEQQDTARCYLLNKMESWRIALDNFIQESPNLTIKDMTGMKVLQLRCLFNRLVLSITDLGDEMVWDQHIQIFSHMLDLASEVIKEAAALFALNGAHSPTFQIDVGLIAPVFETATKCRDPAIRRRAINLLRVAPRQEGVWDGVLASRVAERFVQLEEEGQENIISCADIPREARISELDVRWDLQERRACLIYTQHSSISRSTQTVRQEVVTW</sequence>
<evidence type="ECO:0000256" key="7">
    <source>
        <dbReference type="SAM" id="MobiDB-lite"/>
    </source>
</evidence>
<dbReference type="PANTHER" id="PTHR36206">
    <property type="entry name" value="ASPERCRYPTIN BIOSYNTHESIS CLUSTER-SPECIFIC TRANSCRIPTION REGULATOR ATNN-RELATED"/>
    <property type="match status" value="1"/>
</dbReference>
<accession>A0A6A6H5P9</accession>